<feature type="region of interest" description="Disordered" evidence="1">
    <location>
        <begin position="32"/>
        <end position="69"/>
    </location>
</feature>
<evidence type="ECO:0000256" key="1">
    <source>
        <dbReference type="SAM" id="MobiDB-lite"/>
    </source>
</evidence>
<organism evidence="2 3">
    <name type="scientific">Asterophora parasitica</name>
    <dbReference type="NCBI Taxonomy" id="117018"/>
    <lineage>
        <taxon>Eukaryota</taxon>
        <taxon>Fungi</taxon>
        <taxon>Dikarya</taxon>
        <taxon>Basidiomycota</taxon>
        <taxon>Agaricomycotina</taxon>
        <taxon>Agaricomycetes</taxon>
        <taxon>Agaricomycetidae</taxon>
        <taxon>Agaricales</taxon>
        <taxon>Tricholomatineae</taxon>
        <taxon>Lyophyllaceae</taxon>
        <taxon>Asterophora</taxon>
    </lineage>
</organism>
<reference evidence="2" key="1">
    <citation type="submission" date="2020-07" db="EMBL/GenBank/DDBJ databases">
        <authorList>
            <person name="Nieuwenhuis M."/>
            <person name="Van De Peppel L.J.J."/>
        </authorList>
    </citation>
    <scope>NUCLEOTIDE SEQUENCE</scope>
    <source>
        <strain evidence="2">AP01</strain>
        <tissue evidence="2">Mycelium</tissue>
    </source>
</reference>
<sequence>MNRGMASEPSPIETKFEVGGGTLDVIPLQGQQLGYPEQGGKGQGGSQGSPGGGEMFRVGEGILEEGINK</sequence>
<keyword evidence="3" id="KW-1185">Reference proteome</keyword>
<name>A0A9P7K986_9AGAR</name>
<evidence type="ECO:0000313" key="3">
    <source>
        <dbReference type="Proteomes" id="UP000775547"/>
    </source>
</evidence>
<protein>
    <submittedName>
        <fullName evidence="2">Uncharacterized protein</fullName>
    </submittedName>
</protein>
<evidence type="ECO:0000313" key="2">
    <source>
        <dbReference type="EMBL" id="KAG5640889.1"/>
    </source>
</evidence>
<accession>A0A9P7K986</accession>
<reference evidence="2" key="2">
    <citation type="submission" date="2021-10" db="EMBL/GenBank/DDBJ databases">
        <title>Phylogenomics reveals ancestral predisposition of the termite-cultivated fungus Termitomyces towards a domesticated lifestyle.</title>
        <authorList>
            <person name="Auxier B."/>
            <person name="Grum-Grzhimaylo A."/>
            <person name="Cardenas M.E."/>
            <person name="Lodge J.D."/>
            <person name="Laessoe T."/>
            <person name="Pedersen O."/>
            <person name="Smith M.E."/>
            <person name="Kuyper T.W."/>
            <person name="Franco-Molano E.A."/>
            <person name="Baroni T.J."/>
            <person name="Aanen D.K."/>
        </authorList>
    </citation>
    <scope>NUCLEOTIDE SEQUENCE</scope>
    <source>
        <strain evidence="2">AP01</strain>
        <tissue evidence="2">Mycelium</tissue>
    </source>
</reference>
<dbReference type="EMBL" id="JABCKV010000460">
    <property type="protein sequence ID" value="KAG5640889.1"/>
    <property type="molecule type" value="Genomic_DNA"/>
</dbReference>
<feature type="compositionally biased region" description="Gly residues" evidence="1">
    <location>
        <begin position="37"/>
        <end position="54"/>
    </location>
</feature>
<dbReference type="AlphaFoldDB" id="A0A9P7K986"/>
<gene>
    <name evidence="2" type="ORF">DXG03_006738</name>
</gene>
<proteinExistence type="predicted"/>
<comment type="caution">
    <text evidence="2">The sequence shown here is derived from an EMBL/GenBank/DDBJ whole genome shotgun (WGS) entry which is preliminary data.</text>
</comment>
<dbReference type="Proteomes" id="UP000775547">
    <property type="component" value="Unassembled WGS sequence"/>
</dbReference>